<gene>
    <name evidence="2" type="ORF">RM531_14710</name>
</gene>
<dbReference type="Pfam" id="PF06055">
    <property type="entry name" value="ExoD"/>
    <property type="match status" value="1"/>
</dbReference>
<evidence type="ECO:0000256" key="1">
    <source>
        <dbReference type="SAM" id="Phobius"/>
    </source>
</evidence>
<comment type="caution">
    <text evidence="2">The sequence shown here is derived from an EMBL/GenBank/DDBJ whole genome shotgun (WGS) entry which is preliminary data.</text>
</comment>
<dbReference type="RefSeq" id="WP_311660347.1">
    <property type="nucleotide sequence ID" value="NZ_JAVRHY010000019.1"/>
</dbReference>
<keyword evidence="1" id="KW-1133">Transmembrane helix</keyword>
<feature type="transmembrane region" description="Helical" evidence="1">
    <location>
        <begin position="126"/>
        <end position="144"/>
    </location>
</feature>
<dbReference type="Proteomes" id="UP001259982">
    <property type="component" value="Unassembled WGS sequence"/>
</dbReference>
<keyword evidence="1" id="KW-0472">Membrane</keyword>
<evidence type="ECO:0000313" key="2">
    <source>
        <dbReference type="EMBL" id="MDT0619727.1"/>
    </source>
</evidence>
<dbReference type="EMBL" id="JAVRHY010000019">
    <property type="protein sequence ID" value="MDT0619727.1"/>
    <property type="molecule type" value="Genomic_DNA"/>
</dbReference>
<keyword evidence="3" id="KW-1185">Reference proteome</keyword>
<evidence type="ECO:0000313" key="3">
    <source>
        <dbReference type="Proteomes" id="UP001259982"/>
    </source>
</evidence>
<feature type="transmembrane region" description="Helical" evidence="1">
    <location>
        <begin position="172"/>
        <end position="190"/>
    </location>
</feature>
<proteinExistence type="predicted"/>
<organism evidence="2 3">
    <name type="scientific">Spectribacter acetivorans</name>
    <dbReference type="NCBI Taxonomy" id="3075603"/>
    <lineage>
        <taxon>Bacteria</taxon>
        <taxon>Pseudomonadati</taxon>
        <taxon>Pseudomonadota</taxon>
        <taxon>Gammaproteobacteria</taxon>
        <taxon>Salinisphaerales</taxon>
        <taxon>Salinisphaeraceae</taxon>
        <taxon>Spectribacter</taxon>
    </lineage>
</organism>
<accession>A0ABU3BD49</accession>
<dbReference type="PANTHER" id="PTHR41795:SF1">
    <property type="entry name" value="EXOPOLYSACCHARIDE SYNTHESIS PROTEIN"/>
    <property type="match status" value="1"/>
</dbReference>
<reference evidence="2 3" key="1">
    <citation type="submission" date="2023-09" db="EMBL/GenBank/DDBJ databases">
        <authorList>
            <person name="Rey-Velasco X."/>
        </authorList>
    </citation>
    <scope>NUCLEOTIDE SEQUENCE [LARGE SCALE GENOMIC DNA]</scope>
    <source>
        <strain evidence="2 3">P385</strain>
    </source>
</reference>
<dbReference type="PANTHER" id="PTHR41795">
    <property type="entry name" value="EXOPOLYSACCHARIDE SYNTHESIS PROTEIN"/>
    <property type="match status" value="1"/>
</dbReference>
<feature type="transmembrane region" description="Helical" evidence="1">
    <location>
        <begin position="54"/>
        <end position="75"/>
    </location>
</feature>
<protein>
    <submittedName>
        <fullName evidence="2">Exopolysaccharide biosynthesis protein</fullName>
    </submittedName>
</protein>
<sequence length="193" mass="21011">MSHRDDLTGLLSRMRDNFDGDHFTIQEMIEAIEDRGFGPLLLAPALFVMPPIGVIPGVPTLMALVIVLLAGQLALGQRHPWLPRRLREITIERKKFDLAYDRIVPVTRRIDRFLHPRLSRLTQPPAPRLIAVACLLLALCMIPLELVPFAAVVPAAAIALLALALSVRDGWLILLAAAIVAAGVIAGFAVNGS</sequence>
<dbReference type="PIRSF" id="PIRSF033239">
    <property type="entry name" value="ExoD"/>
    <property type="match status" value="1"/>
</dbReference>
<name>A0ABU3BD49_9GAMM</name>
<keyword evidence="1" id="KW-0812">Transmembrane</keyword>
<dbReference type="InterPro" id="IPR010331">
    <property type="entry name" value="ExoD"/>
</dbReference>